<evidence type="ECO:0000256" key="5">
    <source>
        <dbReference type="ARBA" id="ARBA00023014"/>
    </source>
</evidence>
<sequence>MINLKINGKDYPVDVDPQMPLLWAIRDFVGLKGTKYGCGIAQCGACTVHLNGQPVRSCSLPVVAVANKNITTIEGLSEDNSHPVQKAWIEEQVPQCGYCQSGQIMAAAALLSKNASPTEADIDAAMQGHICRCGTYPRIKRAIQKASETKPSKE</sequence>
<dbReference type="Proteomes" id="UP000318528">
    <property type="component" value="Unassembled WGS sequence"/>
</dbReference>
<dbReference type="PROSITE" id="PS51085">
    <property type="entry name" value="2FE2S_FER_2"/>
    <property type="match status" value="1"/>
</dbReference>
<dbReference type="EMBL" id="VJZN01000030">
    <property type="protein sequence ID" value="TRX04076.1"/>
    <property type="molecule type" value="Genomic_DNA"/>
</dbReference>
<dbReference type="OrthoDB" id="9796880at2"/>
<keyword evidence="3" id="KW-0560">Oxidoreductase</keyword>
<dbReference type="InterPro" id="IPR036010">
    <property type="entry name" value="2Fe-2S_ferredoxin-like_sf"/>
</dbReference>
<dbReference type="CDD" id="cd00207">
    <property type="entry name" value="fer2"/>
    <property type="match status" value="1"/>
</dbReference>
<dbReference type="SUPFAM" id="SSF47741">
    <property type="entry name" value="CO dehydrogenase ISP C-domain like"/>
    <property type="match status" value="1"/>
</dbReference>
<dbReference type="PANTHER" id="PTHR44379">
    <property type="entry name" value="OXIDOREDUCTASE WITH IRON-SULFUR SUBUNIT"/>
    <property type="match status" value="1"/>
</dbReference>
<dbReference type="Gene3D" id="3.10.20.30">
    <property type="match status" value="1"/>
</dbReference>
<evidence type="ECO:0000313" key="8">
    <source>
        <dbReference type="EMBL" id="TRX07677.1"/>
    </source>
</evidence>
<keyword evidence="9" id="KW-1185">Reference proteome</keyword>
<accession>A0A553BHG5</accession>
<dbReference type="PROSITE" id="PS00197">
    <property type="entry name" value="2FE2S_FER_1"/>
    <property type="match status" value="1"/>
</dbReference>
<dbReference type="InterPro" id="IPR001041">
    <property type="entry name" value="2Fe-2S_ferredoxin-type"/>
</dbReference>
<dbReference type="GO" id="GO:0016491">
    <property type="term" value="F:oxidoreductase activity"/>
    <property type="evidence" value="ECO:0007669"/>
    <property type="project" value="UniProtKB-KW"/>
</dbReference>
<evidence type="ECO:0000256" key="4">
    <source>
        <dbReference type="ARBA" id="ARBA00023004"/>
    </source>
</evidence>
<evidence type="ECO:0000259" key="6">
    <source>
        <dbReference type="PROSITE" id="PS51085"/>
    </source>
</evidence>
<organism evidence="8 10">
    <name type="scientific">Flavobacterium gawalongense</name>
    <dbReference type="NCBI Taxonomy" id="2594432"/>
    <lineage>
        <taxon>Bacteria</taxon>
        <taxon>Pseudomonadati</taxon>
        <taxon>Bacteroidota</taxon>
        <taxon>Flavobacteriia</taxon>
        <taxon>Flavobacteriales</taxon>
        <taxon>Flavobacteriaceae</taxon>
        <taxon>Flavobacterium</taxon>
    </lineage>
</organism>
<name>A0A553BHG5_9FLAO</name>
<dbReference type="InterPro" id="IPR051452">
    <property type="entry name" value="Diverse_Oxidoreductases"/>
</dbReference>
<evidence type="ECO:0000313" key="7">
    <source>
        <dbReference type="EMBL" id="TRX04076.1"/>
    </source>
</evidence>
<dbReference type="PANTHER" id="PTHR44379:SF2">
    <property type="entry name" value="BLR6218 PROTEIN"/>
    <property type="match status" value="1"/>
</dbReference>
<dbReference type="FunFam" id="3.10.20.30:FF:000020">
    <property type="entry name" value="Xanthine dehydrogenase iron-sulfur subunit"/>
    <property type="match status" value="1"/>
</dbReference>
<proteinExistence type="predicted"/>
<keyword evidence="4" id="KW-0408">Iron</keyword>
<dbReference type="Pfam" id="PF01799">
    <property type="entry name" value="Fer2_2"/>
    <property type="match status" value="1"/>
</dbReference>
<evidence type="ECO:0000256" key="2">
    <source>
        <dbReference type="ARBA" id="ARBA00022723"/>
    </source>
</evidence>
<evidence type="ECO:0000313" key="10">
    <source>
        <dbReference type="Proteomes" id="UP000318669"/>
    </source>
</evidence>
<dbReference type="AlphaFoldDB" id="A0A553BHG5"/>
<dbReference type="SUPFAM" id="SSF54292">
    <property type="entry name" value="2Fe-2S ferredoxin-like"/>
    <property type="match status" value="1"/>
</dbReference>
<dbReference type="InterPro" id="IPR036884">
    <property type="entry name" value="2Fe-2S-bd_dom_sf"/>
</dbReference>
<keyword evidence="5" id="KW-0411">Iron-sulfur</keyword>
<keyword evidence="1" id="KW-0001">2Fe-2S</keyword>
<protein>
    <submittedName>
        <fullName evidence="8">(2Fe-2S)-binding protein</fullName>
    </submittedName>
</protein>
<reference evidence="9 10" key="1">
    <citation type="submission" date="2019-07" db="EMBL/GenBank/DDBJ databases">
        <title>Novel species of Flavobacterium.</title>
        <authorList>
            <person name="Liu Q."/>
            <person name="Xin Y.-H."/>
        </authorList>
    </citation>
    <scope>NUCLEOTIDE SEQUENCE [LARGE SCALE GENOMIC DNA]</scope>
    <source>
        <strain evidence="7 9">GSP39</strain>
        <strain evidence="8 10">GSR22</strain>
    </source>
</reference>
<comment type="caution">
    <text evidence="8">The sequence shown here is derived from an EMBL/GenBank/DDBJ whole genome shotgun (WGS) entry which is preliminary data.</text>
</comment>
<dbReference type="Pfam" id="PF00111">
    <property type="entry name" value="Fer2"/>
    <property type="match status" value="1"/>
</dbReference>
<dbReference type="InterPro" id="IPR012675">
    <property type="entry name" value="Beta-grasp_dom_sf"/>
</dbReference>
<gene>
    <name evidence="8" type="ORF">FNW11_12405</name>
    <name evidence="7" type="ORF">FNW12_14530</name>
</gene>
<dbReference type="Proteomes" id="UP000318669">
    <property type="component" value="Unassembled WGS sequence"/>
</dbReference>
<evidence type="ECO:0000256" key="1">
    <source>
        <dbReference type="ARBA" id="ARBA00022714"/>
    </source>
</evidence>
<dbReference type="GO" id="GO:0051537">
    <property type="term" value="F:2 iron, 2 sulfur cluster binding"/>
    <property type="evidence" value="ECO:0007669"/>
    <property type="project" value="UniProtKB-KW"/>
</dbReference>
<dbReference type="InterPro" id="IPR006058">
    <property type="entry name" value="2Fe2S_fd_BS"/>
</dbReference>
<keyword evidence="2" id="KW-0479">Metal-binding</keyword>
<dbReference type="Gene3D" id="1.10.150.120">
    <property type="entry name" value="[2Fe-2S]-binding domain"/>
    <property type="match status" value="1"/>
</dbReference>
<feature type="domain" description="2Fe-2S ferredoxin-type" evidence="6">
    <location>
        <begin position="1"/>
        <end position="76"/>
    </location>
</feature>
<dbReference type="EMBL" id="VJZL01000024">
    <property type="protein sequence ID" value="TRX07677.1"/>
    <property type="molecule type" value="Genomic_DNA"/>
</dbReference>
<dbReference type="InterPro" id="IPR002888">
    <property type="entry name" value="2Fe-2S-bd"/>
</dbReference>
<evidence type="ECO:0000313" key="9">
    <source>
        <dbReference type="Proteomes" id="UP000318528"/>
    </source>
</evidence>
<evidence type="ECO:0000256" key="3">
    <source>
        <dbReference type="ARBA" id="ARBA00023002"/>
    </source>
</evidence>
<dbReference type="GO" id="GO:0046872">
    <property type="term" value="F:metal ion binding"/>
    <property type="evidence" value="ECO:0007669"/>
    <property type="project" value="UniProtKB-KW"/>
</dbReference>